<reference evidence="1" key="1">
    <citation type="submission" date="2020-03" db="EMBL/GenBank/DDBJ databases">
        <title>Spirochaetal bacteria isolated from arthropods constitute a novel genus Entomospira genus novum within the order Spirochaetales.</title>
        <authorList>
            <person name="Grana-Miraglia L."/>
            <person name="Sikutova S."/>
            <person name="Fingerle V."/>
            <person name="Sing A."/>
            <person name="Castillo-Ramirez S."/>
            <person name="Margos G."/>
            <person name="Rudolf I."/>
        </authorList>
    </citation>
    <scope>NUCLEOTIDE SEQUENCE</scope>
    <source>
        <strain evidence="1">BR149</strain>
    </source>
</reference>
<evidence type="ECO:0000313" key="2">
    <source>
        <dbReference type="Proteomes" id="UP000778951"/>
    </source>
</evidence>
<evidence type="ECO:0000313" key="1">
    <source>
        <dbReference type="EMBL" id="NIZ68944.1"/>
    </source>
</evidence>
<dbReference type="RefSeq" id="WP_167695056.1">
    <property type="nucleotide sequence ID" value="NZ_CP118181.1"/>
</dbReference>
<dbReference type="EMBL" id="JAATLM010000001">
    <property type="protein sequence ID" value="NIZ68944.1"/>
    <property type="molecule type" value="Genomic_DNA"/>
</dbReference>
<sequence>MRLTREVKEKIAQEHGKGKAEKNHLDGSLPVQIVGIHTRIEALKGVKNGTAKHQIIKLKRTRSQLISTYRRLDKDASLKLESSLGIIKHHYHQKH</sequence>
<protein>
    <submittedName>
        <fullName evidence="1">Uncharacterized protein</fullName>
    </submittedName>
</protein>
<organism evidence="1 2">
    <name type="scientific">Entomospira culicis</name>
    <dbReference type="NCBI Taxonomy" id="2719989"/>
    <lineage>
        <taxon>Bacteria</taxon>
        <taxon>Pseudomonadati</taxon>
        <taxon>Spirochaetota</taxon>
        <taxon>Spirochaetia</taxon>
        <taxon>Spirochaetales</taxon>
        <taxon>Spirochaetaceae</taxon>
        <taxon>Entomospira</taxon>
    </lineage>
</organism>
<dbReference type="AlphaFoldDB" id="A0A968KTY8"/>
<comment type="caution">
    <text evidence="1">The sequence shown here is derived from an EMBL/GenBank/DDBJ whole genome shotgun (WGS) entry which is preliminary data.</text>
</comment>
<proteinExistence type="predicted"/>
<gene>
    <name evidence="1" type="ORF">HCT48_01755</name>
</gene>
<name>A0A968KTY8_9SPIO</name>
<dbReference type="Proteomes" id="UP000778951">
    <property type="component" value="Unassembled WGS sequence"/>
</dbReference>
<keyword evidence="2" id="KW-1185">Reference proteome</keyword>
<accession>A0A968KTY8</accession>